<feature type="compositionally biased region" description="Acidic residues" evidence="3">
    <location>
        <begin position="1"/>
        <end position="12"/>
    </location>
</feature>
<evidence type="ECO:0000256" key="2">
    <source>
        <dbReference type="SAM" id="Coils"/>
    </source>
</evidence>
<accession>A0A9W7X3Z2</accession>
<gene>
    <name evidence="5" type="ORF">IRJ41_010024</name>
</gene>
<dbReference type="PROSITE" id="PS50158">
    <property type="entry name" value="ZF_CCHC"/>
    <property type="match status" value="1"/>
</dbReference>
<evidence type="ECO:0000256" key="1">
    <source>
        <dbReference type="PROSITE-ProRule" id="PRU00047"/>
    </source>
</evidence>
<feature type="region of interest" description="Disordered" evidence="3">
    <location>
        <begin position="560"/>
        <end position="580"/>
    </location>
</feature>
<evidence type="ECO:0000256" key="3">
    <source>
        <dbReference type="SAM" id="MobiDB-lite"/>
    </source>
</evidence>
<feature type="coiled-coil region" evidence="2">
    <location>
        <begin position="202"/>
        <end position="229"/>
    </location>
</feature>
<dbReference type="PANTHER" id="PTHR47331">
    <property type="entry name" value="PHD-TYPE DOMAIN-CONTAINING PROTEIN"/>
    <property type="match status" value="1"/>
</dbReference>
<feature type="region of interest" description="Disordered" evidence="3">
    <location>
        <begin position="245"/>
        <end position="277"/>
    </location>
</feature>
<dbReference type="GO" id="GO:0008270">
    <property type="term" value="F:zinc ion binding"/>
    <property type="evidence" value="ECO:0007669"/>
    <property type="project" value="UniProtKB-KW"/>
</dbReference>
<evidence type="ECO:0000313" key="5">
    <source>
        <dbReference type="EMBL" id="KAI7814202.1"/>
    </source>
</evidence>
<feature type="region of interest" description="Disordered" evidence="3">
    <location>
        <begin position="660"/>
        <end position="682"/>
    </location>
</feature>
<keyword evidence="6" id="KW-1185">Reference proteome</keyword>
<sequence>MDEQCLDVEESTETSKCGNDNEPESRKRPIKLTAKALAERLDSLQGLRKTKLNKAHKIIETIKTLMHNDREYVSEVQKVFENFNELCLQAREAHDSLLKLLPDEECEKHDIWFKAKLIAINEFREYVNVWLSESVSCQIITDNAYDVNVNDDVVPEDSVSNVVTACSRHSSKGGSSSTSSARVHAEAERAALVARAAALKTKHAIEAQQEDLRKRMEQLELDAEIAATNAKIAVLSTIGSHSKRSHVASSHIKGETLTKDQTSKDVSGKGITNSTRPKILNPQANEWVPMCKNPKDTTGYNVSLPPFKPTLMQQQGANTQQQSNAFQQRDFHYSVQPSNSNMTTDQATSTLSLQREPLYEILKKQGELTEYLVHQAQPNTLPKQEIPIFDGNPLHYVSFMRAFEHGVENRTSCKKDCLELVRSCQHLAPDVGYSLAKRILREQFGDEYKIATAYMEKVLGWPLIKTEDAQGLYAYSLFLRACCNIINDVSYMQELNLPSNMRTVVSKLPFKLRERWRERACEIMELNKSTKMASDPVFGCIQDKQQSVAKTSVTKSTRGNSFTTSVVSSTPNRNQQHGNLSVYGTNERKSCLFCQGNHDLAKCYSLKRKSQREKIDFLKGKGVCFGCLKSGHVSKECDNRLVCEVCEQVHPTILHIHNKAPVEKSSKEDTEKKKGSVSAQTCGNTGAGNERCLLSIVPVQVKAVKGDKLIQTYAFLDPGSSATFCTEKLMNDLNIRGRKNNIFLRTMGQEQSVSCNAVTGLEISGIGSNSFFPLPEVYKQKKMPVNSDNIITQKELSKWPYLDRVNIPHIEASVDLLIGINASQVMEPWEIINSYGNGPYAVRTLLGWAVNGLSEKDDEHRDEIGSPTVKVNRISIGKLEHLLHCLYNQDFNENLVDKKEMSIEDRQFIKIMNDSVAKEEVDLLRFLWWSEGDLKQELTTYRMIAHLFGAVSSPSCACFALRRAAEDNQSQFPSEVVKTVFDCFYVDDCLKSVSSEEEAIAMVKDLSDLCQRGGFCLTKWISNDRKVLQSIPEEHRNKDIQHLDLDRDQLPVERTLGLHWCTLYEIMKSNGLEDDSERQLYLMKLNTPSYYKRISTFHMFYFVIFMSN</sequence>
<feature type="compositionally biased region" description="Basic and acidic residues" evidence="3">
    <location>
        <begin position="660"/>
        <end position="674"/>
    </location>
</feature>
<dbReference type="InterPro" id="IPR001878">
    <property type="entry name" value="Znf_CCHC"/>
</dbReference>
<dbReference type="EMBL" id="JAFHDT010000001">
    <property type="protein sequence ID" value="KAI7814202.1"/>
    <property type="molecule type" value="Genomic_DNA"/>
</dbReference>
<feature type="domain" description="CCHC-type" evidence="4">
    <location>
        <begin position="624"/>
        <end position="637"/>
    </location>
</feature>
<keyword evidence="2" id="KW-0175">Coiled coil</keyword>
<evidence type="ECO:0000313" key="6">
    <source>
        <dbReference type="Proteomes" id="UP001059041"/>
    </source>
</evidence>
<organism evidence="5 6">
    <name type="scientific">Triplophysa rosa</name>
    <name type="common">Cave loach</name>
    <dbReference type="NCBI Taxonomy" id="992332"/>
    <lineage>
        <taxon>Eukaryota</taxon>
        <taxon>Metazoa</taxon>
        <taxon>Chordata</taxon>
        <taxon>Craniata</taxon>
        <taxon>Vertebrata</taxon>
        <taxon>Euteleostomi</taxon>
        <taxon>Actinopterygii</taxon>
        <taxon>Neopterygii</taxon>
        <taxon>Teleostei</taxon>
        <taxon>Ostariophysi</taxon>
        <taxon>Cypriniformes</taxon>
        <taxon>Nemacheilidae</taxon>
        <taxon>Triplophysa</taxon>
    </lineage>
</organism>
<feature type="region of interest" description="Disordered" evidence="3">
    <location>
        <begin position="1"/>
        <end position="28"/>
    </location>
</feature>
<proteinExistence type="predicted"/>
<dbReference type="Proteomes" id="UP001059041">
    <property type="component" value="Linkage Group LG1"/>
</dbReference>
<keyword evidence="1" id="KW-0862">Zinc</keyword>
<name>A0A9W7X3Z2_TRIRA</name>
<feature type="compositionally biased region" description="Basic and acidic residues" evidence="3">
    <location>
        <begin position="252"/>
        <end position="267"/>
    </location>
</feature>
<dbReference type="AlphaFoldDB" id="A0A9W7X3Z2"/>
<dbReference type="GO" id="GO:0003676">
    <property type="term" value="F:nucleic acid binding"/>
    <property type="evidence" value="ECO:0007669"/>
    <property type="project" value="InterPro"/>
</dbReference>
<dbReference type="PANTHER" id="PTHR47331:SF3">
    <property type="match status" value="1"/>
</dbReference>
<reference evidence="5" key="1">
    <citation type="submission" date="2021-02" db="EMBL/GenBank/DDBJ databases">
        <title>Comparative genomics reveals that relaxation of natural selection precedes convergent phenotypic evolution of cavefish.</title>
        <authorList>
            <person name="Peng Z."/>
        </authorList>
    </citation>
    <scope>NUCLEOTIDE SEQUENCE</scope>
    <source>
        <tissue evidence="5">Muscle</tissue>
    </source>
</reference>
<keyword evidence="1" id="KW-0479">Metal-binding</keyword>
<protein>
    <recommendedName>
        <fullName evidence="4">CCHC-type domain-containing protein</fullName>
    </recommendedName>
</protein>
<keyword evidence="1" id="KW-0863">Zinc-finger</keyword>
<evidence type="ECO:0000259" key="4">
    <source>
        <dbReference type="PROSITE" id="PS50158"/>
    </source>
</evidence>
<comment type="caution">
    <text evidence="5">The sequence shown here is derived from an EMBL/GenBank/DDBJ whole genome shotgun (WGS) entry which is preliminary data.</text>
</comment>